<dbReference type="SUPFAM" id="SSF46458">
    <property type="entry name" value="Globin-like"/>
    <property type="match status" value="1"/>
</dbReference>
<dbReference type="InterPro" id="IPR009050">
    <property type="entry name" value="Globin-like_sf"/>
</dbReference>
<keyword evidence="3" id="KW-0479">Metal-binding</keyword>
<evidence type="ECO:0000313" key="5">
    <source>
        <dbReference type="EMBL" id="RAJ01513.1"/>
    </source>
</evidence>
<comment type="caution">
    <text evidence="5">The sequence shown here is derived from an EMBL/GenBank/DDBJ whole genome shotgun (WGS) entry which is preliminary data.</text>
</comment>
<dbReference type="InterPro" id="IPR001486">
    <property type="entry name" value="Hemoglobin_trunc"/>
</dbReference>
<gene>
    <name evidence="5" type="ORF">LX64_03728</name>
</gene>
<keyword evidence="6" id="KW-1185">Reference proteome</keyword>
<sequence length="137" mass="15865">MVYITPIAELCTMKDIATKEDVVLFVNAFYDKVRQDDLLAPIFDSKIPAERWPAHLERMYLFWGGILFGNSEYVGNPFAHHRPLPVGEAHFERWVILFRGTIDELFRGEKAELAKHRAASIAAIFLNKIMFERGLRQ</sequence>
<evidence type="ECO:0000256" key="1">
    <source>
        <dbReference type="ARBA" id="ARBA00022448"/>
    </source>
</evidence>
<dbReference type="CDD" id="cd08916">
    <property type="entry name" value="TrHb3_P"/>
    <property type="match status" value="1"/>
</dbReference>
<dbReference type="GO" id="GO:0046872">
    <property type="term" value="F:metal ion binding"/>
    <property type="evidence" value="ECO:0007669"/>
    <property type="project" value="UniProtKB-KW"/>
</dbReference>
<dbReference type="AlphaFoldDB" id="A0A327QE08"/>
<evidence type="ECO:0000256" key="2">
    <source>
        <dbReference type="ARBA" id="ARBA00022617"/>
    </source>
</evidence>
<keyword evidence="4" id="KW-0408">Iron</keyword>
<accession>A0A327QE08</accession>
<dbReference type="Proteomes" id="UP000249547">
    <property type="component" value="Unassembled WGS sequence"/>
</dbReference>
<keyword evidence="2" id="KW-0349">Heme</keyword>
<reference evidence="5 6" key="1">
    <citation type="submission" date="2018-06" db="EMBL/GenBank/DDBJ databases">
        <title>Genomic Encyclopedia of Archaeal and Bacterial Type Strains, Phase II (KMG-II): from individual species to whole genera.</title>
        <authorList>
            <person name="Goeker M."/>
        </authorList>
    </citation>
    <scope>NUCLEOTIDE SEQUENCE [LARGE SCALE GENOMIC DNA]</scope>
    <source>
        <strain evidence="5 6">DSM 23857</strain>
    </source>
</reference>
<dbReference type="GO" id="GO:0020037">
    <property type="term" value="F:heme binding"/>
    <property type="evidence" value="ECO:0007669"/>
    <property type="project" value="InterPro"/>
</dbReference>
<dbReference type="Gene3D" id="1.10.490.10">
    <property type="entry name" value="Globins"/>
    <property type="match status" value="1"/>
</dbReference>
<evidence type="ECO:0000256" key="4">
    <source>
        <dbReference type="ARBA" id="ARBA00023004"/>
    </source>
</evidence>
<name>A0A327QE08_9BACT</name>
<protein>
    <submittedName>
        <fullName evidence="5">Hemoglobin</fullName>
    </submittedName>
</protein>
<evidence type="ECO:0000256" key="3">
    <source>
        <dbReference type="ARBA" id="ARBA00022723"/>
    </source>
</evidence>
<organism evidence="5 6">
    <name type="scientific">Chitinophaga skermanii</name>
    <dbReference type="NCBI Taxonomy" id="331697"/>
    <lineage>
        <taxon>Bacteria</taxon>
        <taxon>Pseudomonadati</taxon>
        <taxon>Bacteroidota</taxon>
        <taxon>Chitinophagia</taxon>
        <taxon>Chitinophagales</taxon>
        <taxon>Chitinophagaceae</taxon>
        <taxon>Chitinophaga</taxon>
    </lineage>
</organism>
<evidence type="ECO:0000313" key="6">
    <source>
        <dbReference type="Proteomes" id="UP000249547"/>
    </source>
</evidence>
<keyword evidence="1" id="KW-0813">Transport</keyword>
<dbReference type="GO" id="GO:0019825">
    <property type="term" value="F:oxygen binding"/>
    <property type="evidence" value="ECO:0007669"/>
    <property type="project" value="InterPro"/>
</dbReference>
<dbReference type="Pfam" id="PF01152">
    <property type="entry name" value="Bac_globin"/>
    <property type="match status" value="1"/>
</dbReference>
<dbReference type="EMBL" id="QLLL01000007">
    <property type="protein sequence ID" value="RAJ01513.1"/>
    <property type="molecule type" value="Genomic_DNA"/>
</dbReference>
<dbReference type="InterPro" id="IPR012292">
    <property type="entry name" value="Globin/Proto"/>
</dbReference>
<proteinExistence type="predicted"/>